<dbReference type="InterPro" id="IPR013087">
    <property type="entry name" value="Znf_C2H2_type"/>
</dbReference>
<keyword evidence="3" id="KW-0648">Protein biosynthesis</keyword>
<evidence type="ECO:0000256" key="1">
    <source>
        <dbReference type="ARBA" id="ARBA00004496"/>
    </source>
</evidence>
<dbReference type="PANTHER" id="PTHR43721">
    <property type="entry name" value="ELONGATION FACTOR TU-RELATED"/>
    <property type="match status" value="1"/>
</dbReference>
<dbReference type="PROSITE" id="PS51722">
    <property type="entry name" value="G_TR_2"/>
    <property type="match status" value="1"/>
</dbReference>
<dbReference type="Gene3D" id="1.10.10.2770">
    <property type="match status" value="1"/>
</dbReference>
<keyword evidence="2" id="KW-0963">Cytoplasm</keyword>
<dbReference type="GO" id="GO:0003723">
    <property type="term" value="F:RNA binding"/>
    <property type="evidence" value="ECO:0007669"/>
    <property type="project" value="InterPro"/>
</dbReference>
<evidence type="ECO:0000256" key="2">
    <source>
        <dbReference type="ARBA" id="ARBA00022490"/>
    </source>
</evidence>
<dbReference type="SUPFAM" id="SSF50447">
    <property type="entry name" value="Translation proteins"/>
    <property type="match status" value="1"/>
</dbReference>
<evidence type="ECO:0000256" key="3">
    <source>
        <dbReference type="ARBA" id="ARBA00022917"/>
    </source>
</evidence>
<keyword evidence="4" id="KW-0342">GTP-binding</keyword>
<dbReference type="Pfam" id="PF00009">
    <property type="entry name" value="GTP_EFTU"/>
    <property type="match status" value="1"/>
</dbReference>
<dbReference type="PANTHER" id="PTHR43721:SF22">
    <property type="entry name" value="ELONGATION FACTOR TU, MITOCHONDRIAL"/>
    <property type="match status" value="1"/>
</dbReference>
<reference evidence="6 7" key="1">
    <citation type="submission" date="2019-08" db="EMBL/GenBank/DDBJ databases">
        <title>Complete genome sequence of Spiroplasma chinense CCH (DSM 19755).</title>
        <authorList>
            <person name="Shen H.-Y."/>
            <person name="Lin Y.-C."/>
            <person name="Chou L."/>
            <person name="Kuo C.-H."/>
        </authorList>
    </citation>
    <scope>NUCLEOTIDE SEQUENCE [LARGE SCALE GENOMIC DNA]</scope>
    <source>
        <strain evidence="6 7">CCH</strain>
    </source>
</reference>
<dbReference type="InterPro" id="IPR027417">
    <property type="entry name" value="P-loop_NTPase"/>
</dbReference>
<comment type="subcellular location">
    <subcellularLocation>
        <location evidence="1">Cytoplasm</location>
    </subcellularLocation>
</comment>
<organism evidence="6 7">
    <name type="scientific">Spiroplasma chinense</name>
    <dbReference type="NCBI Taxonomy" id="216932"/>
    <lineage>
        <taxon>Bacteria</taxon>
        <taxon>Bacillati</taxon>
        <taxon>Mycoplasmatota</taxon>
        <taxon>Mollicutes</taxon>
        <taxon>Entomoplasmatales</taxon>
        <taxon>Spiroplasmataceae</taxon>
        <taxon>Spiroplasma</taxon>
    </lineage>
</organism>
<protein>
    <submittedName>
        <fullName evidence="6">Selenocysteine-specific elongation factor</fullName>
    </submittedName>
</protein>
<keyword evidence="7" id="KW-1185">Reference proteome</keyword>
<dbReference type="InterPro" id="IPR000795">
    <property type="entry name" value="T_Tr_GTP-bd_dom"/>
</dbReference>
<dbReference type="Gene3D" id="3.40.50.300">
    <property type="entry name" value="P-loop containing nucleotide triphosphate hydrolases"/>
    <property type="match status" value="1"/>
</dbReference>
<dbReference type="RefSeq" id="WP_166507798.1">
    <property type="nucleotide sequence ID" value="NZ_CP043026.1"/>
</dbReference>
<feature type="domain" description="Tr-type G" evidence="5">
    <location>
        <begin position="4"/>
        <end position="229"/>
    </location>
</feature>
<dbReference type="GO" id="GO:0001514">
    <property type="term" value="P:selenocysteine incorporation"/>
    <property type="evidence" value="ECO:0007669"/>
    <property type="project" value="InterPro"/>
</dbReference>
<dbReference type="GO" id="GO:0005829">
    <property type="term" value="C:cytosol"/>
    <property type="evidence" value="ECO:0007669"/>
    <property type="project" value="TreeGrafter"/>
</dbReference>
<dbReference type="InterPro" id="IPR004535">
    <property type="entry name" value="Transl_elong_SelB"/>
</dbReference>
<dbReference type="AlphaFoldDB" id="A0A5B9Y2X8"/>
<evidence type="ECO:0000256" key="4">
    <source>
        <dbReference type="ARBA" id="ARBA00023134"/>
    </source>
</evidence>
<accession>A0A5B9Y2X8</accession>
<dbReference type="NCBIfam" id="TIGR00475">
    <property type="entry name" value="selB"/>
    <property type="match status" value="1"/>
</dbReference>
<evidence type="ECO:0000259" key="5">
    <source>
        <dbReference type="PROSITE" id="PS51722"/>
    </source>
</evidence>
<dbReference type="GO" id="GO:0005525">
    <property type="term" value="F:GTP binding"/>
    <property type="evidence" value="ECO:0007669"/>
    <property type="project" value="UniProtKB-KW"/>
</dbReference>
<gene>
    <name evidence="6" type="primary">selB</name>
    <name evidence="6" type="ORF">SCHIN_v1c02060</name>
</gene>
<dbReference type="EMBL" id="CP043026">
    <property type="protein sequence ID" value="QEH61404.1"/>
    <property type="molecule type" value="Genomic_DNA"/>
</dbReference>
<dbReference type="Proteomes" id="UP000323144">
    <property type="component" value="Chromosome"/>
</dbReference>
<dbReference type="InterPro" id="IPR050055">
    <property type="entry name" value="EF-Tu_GTPase"/>
</dbReference>
<proteinExistence type="predicted"/>
<dbReference type="GO" id="GO:0003924">
    <property type="term" value="F:GTPase activity"/>
    <property type="evidence" value="ECO:0007669"/>
    <property type="project" value="InterPro"/>
</dbReference>
<dbReference type="GO" id="GO:0003746">
    <property type="term" value="F:translation elongation factor activity"/>
    <property type="evidence" value="ECO:0007669"/>
    <property type="project" value="UniProtKB-KW"/>
</dbReference>
<dbReference type="KEGG" id="schi:SCHIN_v1c02060"/>
<evidence type="ECO:0000313" key="7">
    <source>
        <dbReference type="Proteomes" id="UP000323144"/>
    </source>
</evidence>
<name>A0A5B9Y2X8_9MOLU</name>
<sequence>MNKNEKIILAVAGHVDHGKTSLVKNLTGKDTDTLKEEKERNLSINISFAFLERNDATIALIDLPGHDKFIDNMIAGASSVNGTLLVIAADDGIMPQTIEHINILKLLGVKNFLPIITKTDLAGKYEIEELSEQIKKRLTQLNLYFHEPILVSNKNEKDFENCKNKIFEFTKSIKLKVSYNPFRLDIDRTFDLKGIGTVVTGTCKFDKLRLGDEVELLPQKKIFTIKELQSNEKKVEQVSPGQRTAIKISNINWKEINRGDIVCVPNTLMCAKVFSVKLNHINKLDLKVNNEVKIYAGCKTLIAKFKVIGKDYSYCYGQIILNNEWYFNRNETCLIKFSGDNSIDKSISIIRESSPVNKKNREEELADLRVLDEGTTYERTILSIKLDKNKVVDSNKLYCELCIDDFREDKNLITHKDYVIHIKNYNYLSEKVLKKMQAYHLKKPLSPGLNLNSMNAFIDDEIPKEYQPVFFMMMHKVGALKIDRGTFSLKHFEVKLDDEQTRIKNFILKRLKLNNYNVKNIELIKEKIENKKVFNQILKYLVDIKSIVMLDFEHYITNSMYNTMLEKIFQNVNENNVMLKTNFMSIFDLDSEKAQIYLNKFEADKKILVSKNEITIL</sequence>
<dbReference type="SUPFAM" id="SSF52540">
    <property type="entry name" value="P-loop containing nucleoside triphosphate hydrolases"/>
    <property type="match status" value="1"/>
</dbReference>
<dbReference type="InterPro" id="IPR009000">
    <property type="entry name" value="Transl_B-barrel_sf"/>
</dbReference>
<keyword evidence="6" id="KW-0251">Elongation factor</keyword>
<keyword evidence="4" id="KW-0547">Nucleotide-binding</keyword>
<dbReference type="Gene3D" id="2.40.30.10">
    <property type="entry name" value="Translation factors"/>
    <property type="match status" value="1"/>
</dbReference>
<evidence type="ECO:0000313" key="6">
    <source>
        <dbReference type="EMBL" id="QEH61404.1"/>
    </source>
</evidence>
<dbReference type="PROSITE" id="PS00028">
    <property type="entry name" value="ZINC_FINGER_C2H2_1"/>
    <property type="match status" value="1"/>
</dbReference>